<dbReference type="HOGENOM" id="CLU_2645986_0_0_2"/>
<gene>
    <name evidence="1" type="ORF">MSSAC_1941</name>
</gene>
<protein>
    <submittedName>
        <fullName evidence="1">Mobile element protein</fullName>
    </submittedName>
</protein>
<dbReference type="Proteomes" id="UP000033123">
    <property type="component" value="Chromosome"/>
</dbReference>
<name>A0A0E3LD25_9EURY</name>
<evidence type="ECO:0000313" key="2">
    <source>
        <dbReference type="Proteomes" id="UP000033123"/>
    </source>
</evidence>
<dbReference type="PATRIC" id="fig|1434118.4.peg.2469"/>
<dbReference type="EMBL" id="CP009508">
    <property type="protein sequence ID" value="AKB36531.1"/>
    <property type="molecule type" value="Genomic_DNA"/>
</dbReference>
<organism evidence="1 2">
    <name type="scientific">Methanosarcina siciliae C2J</name>
    <dbReference type="NCBI Taxonomy" id="1434118"/>
    <lineage>
        <taxon>Archaea</taxon>
        <taxon>Methanobacteriati</taxon>
        <taxon>Methanobacteriota</taxon>
        <taxon>Stenosarchaea group</taxon>
        <taxon>Methanomicrobia</taxon>
        <taxon>Methanosarcinales</taxon>
        <taxon>Methanosarcinaceae</taxon>
        <taxon>Methanosarcina</taxon>
    </lineage>
</organism>
<dbReference type="STRING" id="1434118.MSSAC_1941"/>
<dbReference type="Pfam" id="PF07592">
    <property type="entry name" value="DDE_Tnp_ISAZ013"/>
    <property type="match status" value="1"/>
</dbReference>
<evidence type="ECO:0000313" key="1">
    <source>
        <dbReference type="EMBL" id="AKB36531.1"/>
    </source>
</evidence>
<dbReference type="KEGG" id="msj:MSSAC_1941"/>
<proteinExistence type="predicted"/>
<dbReference type="InterPro" id="IPR011518">
    <property type="entry name" value="Transposase_36"/>
</dbReference>
<sequence length="77" mass="8855">MMNAMSRVLELLIKSGKKDPINVNVYDFKDKELGKVNPYGVYDIANNEGWVNVGMDHDTASFAVESICRWWNTSKWN</sequence>
<reference evidence="1 2" key="1">
    <citation type="submission" date="2014-07" db="EMBL/GenBank/DDBJ databases">
        <title>Methanogenic archaea and the global carbon cycle.</title>
        <authorList>
            <person name="Henriksen J.R."/>
            <person name="Luke J."/>
            <person name="Reinhart S."/>
            <person name="Benedict M.N."/>
            <person name="Youngblut N.D."/>
            <person name="Metcalf M.E."/>
            <person name="Whitaker R.J."/>
            <person name="Metcalf W.W."/>
        </authorList>
    </citation>
    <scope>NUCLEOTIDE SEQUENCE [LARGE SCALE GENOMIC DNA]</scope>
    <source>
        <strain evidence="1 2">C2J</strain>
    </source>
</reference>
<accession>A0A0E3LD25</accession>
<dbReference type="AlphaFoldDB" id="A0A0E3LD25"/>